<reference evidence="1 2" key="1">
    <citation type="submission" date="2019-07" db="EMBL/GenBank/DDBJ databases">
        <title>Salinicoccus cyprini sp. nov., isolated from gastro-intestinal tract of mirror carp, Cyprinus carpio var. specularis, collected from Gobind Sagar Reservoir, Himachal Pradesh, India.</title>
        <authorList>
            <person name="Talwar C."/>
            <person name="Singh A.K."/>
            <person name="Lal R."/>
            <person name="Negi R.K."/>
        </authorList>
    </citation>
    <scope>NUCLEOTIDE SEQUENCE [LARGE SCALE GENOMIC DNA]</scope>
    <source>
        <strain evidence="1 2">CT19</strain>
    </source>
</reference>
<gene>
    <name evidence="1" type="ORF">FO441_02060</name>
</gene>
<dbReference type="Proteomes" id="UP000315103">
    <property type="component" value="Unassembled WGS sequence"/>
</dbReference>
<evidence type="ECO:0000313" key="2">
    <source>
        <dbReference type="Proteomes" id="UP000315103"/>
    </source>
</evidence>
<evidence type="ECO:0000313" key="1">
    <source>
        <dbReference type="EMBL" id="TVT29084.1"/>
    </source>
</evidence>
<protein>
    <recommendedName>
        <fullName evidence="3">NERD domain-containing protein</fullName>
    </recommendedName>
</protein>
<dbReference type="OrthoDB" id="2388542at2"/>
<sequence>MRDKPDRLKVYEFLYNRLPFSESEVIEYEAMQRMEKLEARFEQYLMKIKTSNMFIHWHAEILVDKRMEIVNVLIVTDYCYYLFVLHDLEGEYYINPFNILCNMSHEAVLDLNRSRQLFDMFREQLIDEGKYQRPIILKYVMMNKAFRMKGKRSDLFLEEQNLPYYLKAIEHSAVIRKKNHHPAST</sequence>
<accession>A0A558AXV6</accession>
<comment type="caution">
    <text evidence="1">The sequence shown here is derived from an EMBL/GenBank/DDBJ whole genome shotgun (WGS) entry which is preliminary data.</text>
</comment>
<proteinExistence type="predicted"/>
<dbReference type="RefSeq" id="WP_145285072.1">
    <property type="nucleotide sequence ID" value="NZ_VMSJ01000001.1"/>
</dbReference>
<organism evidence="1 2">
    <name type="scientific">Salinicoccus cyprini</name>
    <dbReference type="NCBI Taxonomy" id="2493691"/>
    <lineage>
        <taxon>Bacteria</taxon>
        <taxon>Bacillati</taxon>
        <taxon>Bacillota</taxon>
        <taxon>Bacilli</taxon>
        <taxon>Bacillales</taxon>
        <taxon>Staphylococcaceae</taxon>
        <taxon>Salinicoccus</taxon>
    </lineage>
</organism>
<dbReference type="EMBL" id="VMSJ01000001">
    <property type="protein sequence ID" value="TVT29084.1"/>
    <property type="molecule type" value="Genomic_DNA"/>
</dbReference>
<evidence type="ECO:0008006" key="3">
    <source>
        <dbReference type="Google" id="ProtNLM"/>
    </source>
</evidence>
<name>A0A558AXV6_9STAP</name>
<keyword evidence="2" id="KW-1185">Reference proteome</keyword>
<dbReference type="AlphaFoldDB" id="A0A558AXV6"/>